<accession>A0A016WN52</accession>
<gene>
    <name evidence="1" type="primary">Acey_s0575.g191</name>
    <name evidence="1" type="ORF">Y032_0575g191</name>
</gene>
<reference evidence="2" key="1">
    <citation type="journal article" date="2015" name="Nat. Genet.">
        <title>The genome and transcriptome of the zoonotic hookworm Ancylostoma ceylanicum identify infection-specific gene families.</title>
        <authorList>
            <person name="Schwarz E.M."/>
            <person name="Hu Y."/>
            <person name="Antoshechkin I."/>
            <person name="Miller M.M."/>
            <person name="Sternberg P.W."/>
            <person name="Aroian R.V."/>
        </authorList>
    </citation>
    <scope>NUCLEOTIDE SEQUENCE</scope>
    <source>
        <strain evidence="2">HY135</strain>
    </source>
</reference>
<comment type="caution">
    <text evidence="1">The sequence shown here is derived from an EMBL/GenBank/DDBJ whole genome shotgun (WGS) entry which is preliminary data.</text>
</comment>
<dbReference type="AlphaFoldDB" id="A0A016WN52"/>
<evidence type="ECO:0000313" key="1">
    <source>
        <dbReference type="EMBL" id="EYC41254.1"/>
    </source>
</evidence>
<keyword evidence="2" id="KW-1185">Reference proteome</keyword>
<evidence type="ECO:0000313" key="2">
    <source>
        <dbReference type="Proteomes" id="UP000024635"/>
    </source>
</evidence>
<name>A0A016WN52_9BILA</name>
<protein>
    <submittedName>
        <fullName evidence="1">Uncharacterized protein</fullName>
    </submittedName>
</protein>
<dbReference type="Proteomes" id="UP000024635">
    <property type="component" value="Unassembled WGS sequence"/>
</dbReference>
<dbReference type="EMBL" id="JARK01000175">
    <property type="protein sequence ID" value="EYC41254.1"/>
    <property type="molecule type" value="Genomic_DNA"/>
</dbReference>
<organism evidence="1 2">
    <name type="scientific">Ancylostoma ceylanicum</name>
    <dbReference type="NCBI Taxonomy" id="53326"/>
    <lineage>
        <taxon>Eukaryota</taxon>
        <taxon>Metazoa</taxon>
        <taxon>Ecdysozoa</taxon>
        <taxon>Nematoda</taxon>
        <taxon>Chromadorea</taxon>
        <taxon>Rhabditida</taxon>
        <taxon>Rhabditina</taxon>
        <taxon>Rhabditomorpha</taxon>
        <taxon>Strongyloidea</taxon>
        <taxon>Ancylostomatidae</taxon>
        <taxon>Ancylostomatinae</taxon>
        <taxon>Ancylostoma</taxon>
    </lineage>
</organism>
<proteinExistence type="predicted"/>
<sequence length="123" mass="13759">MRRSSVQNQSSPYEALKLFRTALLENCGYVCMGMNMPTDFGRNLTQGKRDLVKDGVGKGDFVATASLILNESCSNFVTRIHMLFSLQMEWTDSGESLWGYYAKIPPIALLSTLVKRQFLHGSA</sequence>